<accession>A0A0V1PR16</accession>
<keyword evidence="2" id="KW-0813">Transport</keyword>
<dbReference type="InterPro" id="IPR036259">
    <property type="entry name" value="MFS_trans_sf"/>
</dbReference>
<evidence type="ECO:0000256" key="1">
    <source>
        <dbReference type="ARBA" id="ARBA00004141"/>
    </source>
</evidence>
<feature type="transmembrane region" description="Helical" evidence="6">
    <location>
        <begin position="198"/>
        <end position="217"/>
    </location>
</feature>
<feature type="transmembrane region" description="Helical" evidence="6">
    <location>
        <begin position="12"/>
        <end position="37"/>
    </location>
</feature>
<evidence type="ECO:0000256" key="2">
    <source>
        <dbReference type="ARBA" id="ARBA00022448"/>
    </source>
</evidence>
<comment type="caution">
    <text evidence="7">The sequence shown here is derived from an EMBL/GenBank/DDBJ whole genome shotgun (WGS) entry which is preliminary data.</text>
</comment>
<evidence type="ECO:0000256" key="3">
    <source>
        <dbReference type="ARBA" id="ARBA00022692"/>
    </source>
</evidence>
<feature type="transmembrane region" description="Helical" evidence="6">
    <location>
        <begin position="81"/>
        <end position="102"/>
    </location>
</feature>
<sequence length="323" mass="36692">MFQAIISGKNGFYVTRALIGLLEGGFICDTCLWISYFFTSKEYTNRMCYFYASNQITTIISSLLAFALLKIKTSALGDGWRWLFLIEGAFTLIIGIASWFLMPASPVQTKAWYRPNGWYTEREEKIVVNKVLRDDPNKGDMNNRQPVTLKELFKSFFDYDLFPVYFIRFLIELSSSPVSAYLQLSLRQLGFSTFKTNALSIPNSILNLFTMFLFSYLSEVLNSRSLLFAFNALWCISTLIPMRYWSGSGKQEHAWGTFALLTVLLGHPSMTALSTSWVSANSNSVKTRAVSTAVVNMFSQADSIVGANIYRMMHHYITVVIPN</sequence>
<feature type="transmembrane region" description="Helical" evidence="6">
    <location>
        <begin position="165"/>
        <end position="186"/>
    </location>
</feature>
<gene>
    <name evidence="7" type="ORF">AC631_05553</name>
</gene>
<dbReference type="PANTHER" id="PTHR43791">
    <property type="entry name" value="PERMEASE-RELATED"/>
    <property type="match status" value="1"/>
</dbReference>
<evidence type="ECO:0000313" key="7">
    <source>
        <dbReference type="EMBL" id="KRZ98684.1"/>
    </source>
</evidence>
<dbReference type="AlphaFoldDB" id="A0A0V1PR16"/>
<proteinExistence type="predicted"/>
<dbReference type="OrthoDB" id="1935484at2759"/>
<organism evidence="7 8">
    <name type="scientific">Debaryomyces fabryi</name>
    <dbReference type="NCBI Taxonomy" id="58627"/>
    <lineage>
        <taxon>Eukaryota</taxon>
        <taxon>Fungi</taxon>
        <taxon>Dikarya</taxon>
        <taxon>Ascomycota</taxon>
        <taxon>Saccharomycotina</taxon>
        <taxon>Pichiomycetes</taxon>
        <taxon>Debaryomycetaceae</taxon>
        <taxon>Debaryomyces</taxon>
    </lineage>
</organism>
<dbReference type="Gene3D" id="1.20.1250.20">
    <property type="entry name" value="MFS general substrate transporter like domains"/>
    <property type="match status" value="1"/>
</dbReference>
<evidence type="ECO:0000256" key="5">
    <source>
        <dbReference type="ARBA" id="ARBA00023136"/>
    </source>
</evidence>
<keyword evidence="8" id="KW-1185">Reference proteome</keyword>
<feature type="transmembrane region" description="Helical" evidence="6">
    <location>
        <begin position="254"/>
        <end position="278"/>
    </location>
</feature>
<evidence type="ECO:0000313" key="8">
    <source>
        <dbReference type="Proteomes" id="UP000054251"/>
    </source>
</evidence>
<comment type="subcellular location">
    <subcellularLocation>
        <location evidence="1">Membrane</location>
        <topology evidence="1">Multi-pass membrane protein</topology>
    </subcellularLocation>
</comment>
<keyword evidence="4 6" id="KW-1133">Transmembrane helix</keyword>
<dbReference type="GO" id="GO:0016020">
    <property type="term" value="C:membrane"/>
    <property type="evidence" value="ECO:0007669"/>
    <property type="project" value="UniProtKB-SubCell"/>
</dbReference>
<protein>
    <recommendedName>
        <fullName evidence="9">Major facilitator superfamily (MFS) profile domain-containing protein</fullName>
    </recommendedName>
</protein>
<name>A0A0V1PR16_9ASCO</name>
<dbReference type="SUPFAM" id="SSF103473">
    <property type="entry name" value="MFS general substrate transporter"/>
    <property type="match status" value="1"/>
</dbReference>
<feature type="transmembrane region" description="Helical" evidence="6">
    <location>
        <begin position="223"/>
        <end position="242"/>
    </location>
</feature>
<evidence type="ECO:0000256" key="4">
    <source>
        <dbReference type="ARBA" id="ARBA00022989"/>
    </source>
</evidence>
<dbReference type="Pfam" id="PF07690">
    <property type="entry name" value="MFS_1"/>
    <property type="match status" value="1"/>
</dbReference>
<dbReference type="RefSeq" id="XP_015464787.1">
    <property type="nucleotide sequence ID" value="XM_015614382.1"/>
</dbReference>
<keyword evidence="5 6" id="KW-0472">Membrane</keyword>
<keyword evidence="3 6" id="KW-0812">Transmembrane</keyword>
<reference evidence="7 8" key="1">
    <citation type="submission" date="2015-11" db="EMBL/GenBank/DDBJ databases">
        <title>The genome of Debaryomyces fabryi.</title>
        <authorList>
            <person name="Tafer H."/>
            <person name="Lopandic K."/>
        </authorList>
    </citation>
    <scope>NUCLEOTIDE SEQUENCE [LARGE SCALE GENOMIC DNA]</scope>
    <source>
        <strain evidence="7 8">CBS 789</strain>
    </source>
</reference>
<dbReference type="PANTHER" id="PTHR43791:SF29">
    <property type="entry name" value="MAJOR FACILITATOR SUPERFAMILY (MFS) PROFILE DOMAIN-CONTAINING PROTEIN"/>
    <property type="match status" value="1"/>
</dbReference>
<feature type="transmembrane region" description="Helical" evidence="6">
    <location>
        <begin position="49"/>
        <end position="69"/>
    </location>
</feature>
<dbReference type="InterPro" id="IPR011701">
    <property type="entry name" value="MFS"/>
</dbReference>
<dbReference type="EMBL" id="LMYN01000228">
    <property type="protein sequence ID" value="KRZ98684.1"/>
    <property type="molecule type" value="Genomic_DNA"/>
</dbReference>
<evidence type="ECO:0008006" key="9">
    <source>
        <dbReference type="Google" id="ProtNLM"/>
    </source>
</evidence>
<dbReference type="GO" id="GO:0022857">
    <property type="term" value="F:transmembrane transporter activity"/>
    <property type="evidence" value="ECO:0007669"/>
    <property type="project" value="InterPro"/>
</dbReference>
<evidence type="ECO:0000256" key="6">
    <source>
        <dbReference type="SAM" id="Phobius"/>
    </source>
</evidence>
<dbReference type="Proteomes" id="UP000054251">
    <property type="component" value="Unassembled WGS sequence"/>
</dbReference>
<dbReference type="GeneID" id="26842562"/>